<protein>
    <submittedName>
        <fullName evidence="1">Uncharacterized protein</fullName>
    </submittedName>
</protein>
<gene>
    <name evidence="1" type="ORF">EVA_07263</name>
</gene>
<reference evidence="1" key="1">
    <citation type="journal article" date="2012" name="PLoS ONE">
        <title>Gene sets for utilization of primary and secondary nutrition supplies in the distal gut of endangered iberian lynx.</title>
        <authorList>
            <person name="Alcaide M."/>
            <person name="Messina E."/>
            <person name="Richter M."/>
            <person name="Bargiela R."/>
            <person name="Peplies J."/>
            <person name="Huws S.A."/>
            <person name="Newbold C.J."/>
            <person name="Golyshin P.N."/>
            <person name="Simon M.A."/>
            <person name="Lopez G."/>
            <person name="Yakimov M.M."/>
            <person name="Ferrer M."/>
        </authorList>
    </citation>
    <scope>NUCLEOTIDE SEQUENCE</scope>
</reference>
<comment type="caution">
    <text evidence="1">The sequence shown here is derived from an EMBL/GenBank/DDBJ whole genome shotgun (WGS) entry which is preliminary data.</text>
</comment>
<dbReference type="EMBL" id="AMCI01001747">
    <property type="protein sequence ID" value="EJX04626.1"/>
    <property type="molecule type" value="Genomic_DNA"/>
</dbReference>
<evidence type="ECO:0000313" key="1">
    <source>
        <dbReference type="EMBL" id="EJX04626.1"/>
    </source>
</evidence>
<organism evidence="1">
    <name type="scientific">gut metagenome</name>
    <dbReference type="NCBI Taxonomy" id="749906"/>
    <lineage>
        <taxon>unclassified sequences</taxon>
        <taxon>metagenomes</taxon>
        <taxon>organismal metagenomes</taxon>
    </lineage>
</organism>
<sequence length="92" mass="10783">MYTFVYTCKKKLQKPHYPQPPSRGGFVFVFPLVFPHLFPKESKQSQTYELVSILTSTIYVLSSRARIMREKQPISTSFGILKYEIKNKNHNP</sequence>
<accession>J9CWL1</accession>
<dbReference type="AlphaFoldDB" id="J9CWL1"/>
<name>J9CWL1_9ZZZZ</name>
<proteinExistence type="predicted"/>